<protein>
    <submittedName>
        <fullName evidence="1">Uncharacterized protein</fullName>
    </submittedName>
</protein>
<dbReference type="EMBL" id="JAPHNI010000265">
    <property type="protein sequence ID" value="KAJ8113250.1"/>
    <property type="molecule type" value="Genomic_DNA"/>
</dbReference>
<accession>A0ACC2IDF8</accession>
<keyword evidence="2" id="KW-1185">Reference proteome</keyword>
<gene>
    <name evidence="1" type="ORF">OPT61_g4571</name>
</gene>
<comment type="caution">
    <text evidence="1">The sequence shown here is derived from an EMBL/GenBank/DDBJ whole genome shotgun (WGS) entry which is preliminary data.</text>
</comment>
<organism evidence="1 2">
    <name type="scientific">Boeremia exigua</name>
    <dbReference type="NCBI Taxonomy" id="749465"/>
    <lineage>
        <taxon>Eukaryota</taxon>
        <taxon>Fungi</taxon>
        <taxon>Dikarya</taxon>
        <taxon>Ascomycota</taxon>
        <taxon>Pezizomycotina</taxon>
        <taxon>Dothideomycetes</taxon>
        <taxon>Pleosporomycetidae</taxon>
        <taxon>Pleosporales</taxon>
        <taxon>Pleosporineae</taxon>
        <taxon>Didymellaceae</taxon>
        <taxon>Boeremia</taxon>
    </lineage>
</organism>
<reference evidence="1" key="1">
    <citation type="submission" date="2022-11" db="EMBL/GenBank/DDBJ databases">
        <title>Genome Sequence of Boeremia exigua.</title>
        <authorList>
            <person name="Buettner E."/>
        </authorList>
    </citation>
    <scope>NUCLEOTIDE SEQUENCE</scope>
    <source>
        <strain evidence="1">CU02</strain>
    </source>
</reference>
<dbReference type="Proteomes" id="UP001153331">
    <property type="component" value="Unassembled WGS sequence"/>
</dbReference>
<name>A0ACC2IDF8_9PLEO</name>
<proteinExistence type="predicted"/>
<evidence type="ECO:0000313" key="2">
    <source>
        <dbReference type="Proteomes" id="UP001153331"/>
    </source>
</evidence>
<sequence>MRNRITHITKTEFLPCFISAHNAAITPKRVIIALDVKLRTPSPQLPTNNEPWQSQTPSNTLEFGSQSTLIREKYKKQQGSSPNSVLSALEHYAKGGAILSHKLVLAQQQIAELQAANEAATQRKLHKRKRVKAEGTLVAEDGLRLATLREFGARSDGKKAKKQVVLPCAAPVCGVLVYNRPLASADWPRLVSSPAMIGALIGAAELGAYVFSNPQHLALSPVALHTNHATFFHTSKTRAMESHPARQQYTLLPLSGDQTEIAPDREHASAREMVELEDIPLATEHASAVSLLRRDSSDSLLSVASSQKPATTRNPASSALPDGSWVERNVKRVDEAIKRTTSKTNVRLSRSRFYGWRMGVLSGSFMSGFVLCVNIGLAVYGSTTEKGYVNGIADLKTGPAAVMSKWSTTFHLFINAFSTMLLAASNYTMQVLCSPTRADIDTAHQQGNWFDVGILSFRNIKRIPYQRLTLALVLAFSSIPLHLFYNAAVFQIATFNEYGISTMEPGTKEWYLLEDDASMNRDHGNGTYIKFNGSSWRDVYDTKYVAEHEHLIFVIDRFAFNLSTSWNHVNTTQYFGLSLLQSDQELLRSLTVESADWIRYDRLYPSNVTGAPVSAHIDHAFSRKRTANSRLQLSLIYISVVIACNVVKLTIMIWTLMIDRSAYIVTLGDGIASFLDRPDTITSHTMGVWQPRRRRYFDLMGKDRQVFIALLFCCVLSACIVLPFTGRASTGYAMLRAWGTDSEDVLPFGSGPLLNAWIVNLPQIILSFCYLALNAICTSMASAQEWNTLGKTRKGLRVTRPFGKQRSTYFLQLPYRWAVPLIVTSGMLHWLLSQSFFLVRLVVVDADNKIVDAKSKTACGYARLSLLVFFAVALVLIVAIASVGLRHLQEAIPAAASCSLIISAACHPERTGWVIRDAQLKKVKWGVLSGKDRHDRAFCSITAGSLKKPKVGAKKRNAPVISGQTHGDPSFANNDSSIPANDTRESIGDHHNSTCEDTVQRYDHGGFAPVPELGFQDNLQGSDETCPPCSGKVATKSKRPVRPSLFPTLFPKTAQFLRQRQKYLVQSLRGTRFHGWRMGVLFGCCMSTLVLLCNIALVVVGFKRGTGYDDHWIATLLNGNEQKISRYNTVLHLFINMLSSILLASSNYTMQVLSAPTRKEIDRAHQHGYDLEPNSRKLTQVEEEVIVQYILNLDQRGFAPTYAAVRDMADKLLAARGAGQVGQKWPANFVRRTDSLKTQFNRAYDRQRALCEDPVLIRSWFELVEQTKAKYSICDEDVYNFDKAGFIMGKIMSQLVVTGSERRGRPKAVQPGNREWVTVIQGINAAGWAIPPFIIFAGQHHLSAWYEEDIPRDWAIAVSDNGWTTNELGVEWLKHFIKHTEGKITSLKRANKAATKRRHHKKKRIQRQGTLTKGEGEDILAQREADQQRESEQRQGRGRSGLSCQALARCKRCVSLVGWLTRLPGSLAYPTRYKIFALDVHSKEYDQMNKSGRYSSLQNGAWRDIYKSQYVSGYGDIYLGIDQILLNANATAPRTIAEYLPWDAEIGFNNFSLLVLPNSDWILYNAGNFSNGTDSPNAPEAMHVDTTLAYQTGSLSRIQISFPYMMVVIAFNVLKICIMAGALIGIRSDRMVTLGDAVASFLEFPDPITKGSFPQNVDDKSKSNCMIKVRTPRVVSSDERGISFYTQTTTFARNVPYSDLVQDDKTVLLFLSMASLLLLLTVFGTSSDSGLTGSNAWLWATASEAALVIGNSGGTGIFNAWLANFPQVLLSLCYVNLNTLCTAMAGAAEWNKLGDPTERKSLRVTAPKGLQRGTYFLQLPYRWALPLISVSWILHWLLSQSFFLVRIDQYDRDGVVMKDSSTSACGVSLSSLTTFVAFGLVLYIVVRFVGEIGMVPRLPPAGSSSLMISAACHPPPSEDEPHQKEVSWGLITQTHPPFTRYYSLSGNAATEQSYGPKSVRMRGPQRVVPKGGQSIASGAIFNPGVSIGS</sequence>
<evidence type="ECO:0000313" key="1">
    <source>
        <dbReference type="EMBL" id="KAJ8113250.1"/>
    </source>
</evidence>